<accession>A0A1X7LXT7</accession>
<dbReference type="OrthoDB" id="2732116at2"/>
<organism evidence="4 5">
    <name type="scientific">Paenibacillus aquistagni</name>
    <dbReference type="NCBI Taxonomy" id="1852522"/>
    <lineage>
        <taxon>Bacteria</taxon>
        <taxon>Bacillati</taxon>
        <taxon>Bacillota</taxon>
        <taxon>Bacilli</taxon>
        <taxon>Bacillales</taxon>
        <taxon>Paenibacillaceae</taxon>
        <taxon>Paenibacillus</taxon>
    </lineage>
</organism>
<gene>
    <name evidence="4" type="ORF">SAMN06295960_4765</name>
</gene>
<dbReference type="InterPro" id="IPR023772">
    <property type="entry name" value="DNA-bd_HTH_TetR-type_CS"/>
</dbReference>
<keyword evidence="1" id="KW-0805">Transcription regulation</keyword>
<dbReference type="InterPro" id="IPR036271">
    <property type="entry name" value="Tet_transcr_reg_TetR-rel_C_sf"/>
</dbReference>
<dbReference type="PANTHER" id="PTHR30055">
    <property type="entry name" value="HTH-TYPE TRANSCRIPTIONAL REGULATOR RUTR"/>
    <property type="match status" value="1"/>
</dbReference>
<dbReference type="InterPro" id="IPR050109">
    <property type="entry name" value="HTH-type_TetR-like_transc_reg"/>
</dbReference>
<dbReference type="SUPFAM" id="SSF48498">
    <property type="entry name" value="Tetracyclin repressor-like, C-terminal domain"/>
    <property type="match status" value="1"/>
</dbReference>
<dbReference type="SUPFAM" id="SSF46689">
    <property type="entry name" value="Homeodomain-like"/>
    <property type="match status" value="1"/>
</dbReference>
<dbReference type="STRING" id="1852522.SAMN06295960_4765"/>
<dbReference type="Pfam" id="PF00440">
    <property type="entry name" value="TetR_N"/>
    <property type="match status" value="1"/>
</dbReference>
<evidence type="ECO:0000256" key="3">
    <source>
        <dbReference type="ARBA" id="ARBA00023163"/>
    </source>
</evidence>
<evidence type="ECO:0000256" key="1">
    <source>
        <dbReference type="ARBA" id="ARBA00023015"/>
    </source>
</evidence>
<dbReference type="InterPro" id="IPR001647">
    <property type="entry name" value="HTH_TetR"/>
</dbReference>
<keyword evidence="2" id="KW-0238">DNA-binding</keyword>
<dbReference type="PROSITE" id="PS50977">
    <property type="entry name" value="HTH_TETR_2"/>
    <property type="match status" value="1"/>
</dbReference>
<keyword evidence="5" id="KW-1185">Reference proteome</keyword>
<dbReference type="GO" id="GO:0000976">
    <property type="term" value="F:transcription cis-regulatory region binding"/>
    <property type="evidence" value="ECO:0007669"/>
    <property type="project" value="TreeGrafter"/>
</dbReference>
<dbReference type="PANTHER" id="PTHR30055:SF234">
    <property type="entry name" value="HTH-TYPE TRANSCRIPTIONAL REGULATOR BETI"/>
    <property type="match status" value="1"/>
</dbReference>
<evidence type="ECO:0000313" key="4">
    <source>
        <dbReference type="EMBL" id="SMG58661.1"/>
    </source>
</evidence>
<protein>
    <submittedName>
        <fullName evidence="4">Transcriptional regulator, TetR family</fullName>
    </submittedName>
</protein>
<dbReference type="EMBL" id="FXAZ01000010">
    <property type="protein sequence ID" value="SMG58661.1"/>
    <property type="molecule type" value="Genomic_DNA"/>
</dbReference>
<name>A0A1X7LXT7_9BACL</name>
<dbReference type="RefSeq" id="WP_139829218.1">
    <property type="nucleotide sequence ID" value="NZ_FXAZ01000010.1"/>
</dbReference>
<dbReference type="PROSITE" id="PS01081">
    <property type="entry name" value="HTH_TETR_1"/>
    <property type="match status" value="1"/>
</dbReference>
<dbReference type="PRINTS" id="PR00455">
    <property type="entry name" value="HTHTETR"/>
</dbReference>
<proteinExistence type="predicted"/>
<sequence length="209" mass="23412">MKKASAPRSPGRPKLDSNQQPLQELILKTAAAMFMEQGFESISLQQIAKACNITKASIYYYFPNKGELFTASLIGMLHSAHYHTGLFLAAEGPIKGKLIGIIEVKIRQSHNDMETMLREALAHLSEDQLTRIRDAEQAIHELVAQYFARAMEENQIRRGDPHLMAHAFTALAMLGNREHAAEPYQSTMEMAAAIIELFWEGIAPIHEPN</sequence>
<dbReference type="Proteomes" id="UP000193834">
    <property type="component" value="Unassembled WGS sequence"/>
</dbReference>
<keyword evidence="3" id="KW-0804">Transcription</keyword>
<dbReference type="AlphaFoldDB" id="A0A1X7LXT7"/>
<dbReference type="GO" id="GO:0003700">
    <property type="term" value="F:DNA-binding transcription factor activity"/>
    <property type="evidence" value="ECO:0007669"/>
    <property type="project" value="TreeGrafter"/>
</dbReference>
<dbReference type="Gene3D" id="1.10.357.10">
    <property type="entry name" value="Tetracycline Repressor, domain 2"/>
    <property type="match status" value="1"/>
</dbReference>
<reference evidence="4 5" key="1">
    <citation type="submission" date="2017-04" db="EMBL/GenBank/DDBJ databases">
        <authorList>
            <person name="Afonso C.L."/>
            <person name="Miller P.J."/>
            <person name="Scott M.A."/>
            <person name="Spackman E."/>
            <person name="Goraichik I."/>
            <person name="Dimitrov K.M."/>
            <person name="Suarez D.L."/>
            <person name="Swayne D.E."/>
        </authorList>
    </citation>
    <scope>NUCLEOTIDE SEQUENCE [LARGE SCALE GENOMIC DNA]</scope>
    <source>
        <strain evidence="4 5">11</strain>
    </source>
</reference>
<evidence type="ECO:0000256" key="2">
    <source>
        <dbReference type="ARBA" id="ARBA00023125"/>
    </source>
</evidence>
<dbReference type="Gene3D" id="1.10.10.60">
    <property type="entry name" value="Homeodomain-like"/>
    <property type="match status" value="1"/>
</dbReference>
<dbReference type="InterPro" id="IPR009057">
    <property type="entry name" value="Homeodomain-like_sf"/>
</dbReference>
<evidence type="ECO:0000313" key="5">
    <source>
        <dbReference type="Proteomes" id="UP000193834"/>
    </source>
</evidence>